<dbReference type="RefSeq" id="WP_128227289.1">
    <property type="nucleotide sequence ID" value="NZ_SACR01000001.1"/>
</dbReference>
<evidence type="ECO:0000313" key="2">
    <source>
        <dbReference type="EMBL" id="RVU49656.1"/>
    </source>
</evidence>
<dbReference type="PANTHER" id="PTHR43861">
    <property type="entry name" value="TRANS-ACONITATE 2-METHYLTRANSFERASE-RELATED"/>
    <property type="match status" value="1"/>
</dbReference>
<proteinExistence type="predicted"/>
<keyword evidence="3" id="KW-1185">Reference proteome</keyword>
<dbReference type="InterPro" id="IPR013216">
    <property type="entry name" value="Methyltransf_11"/>
</dbReference>
<evidence type="ECO:0000259" key="1">
    <source>
        <dbReference type="Pfam" id="PF08241"/>
    </source>
</evidence>
<name>A0A437RSB8_9BURK</name>
<dbReference type="OrthoDB" id="9809392at2"/>
<organism evidence="2 3">
    <name type="scientific">Rubrivivax rivuli</name>
    <dbReference type="NCBI Taxonomy" id="1862385"/>
    <lineage>
        <taxon>Bacteria</taxon>
        <taxon>Pseudomonadati</taxon>
        <taxon>Pseudomonadota</taxon>
        <taxon>Betaproteobacteria</taxon>
        <taxon>Burkholderiales</taxon>
        <taxon>Sphaerotilaceae</taxon>
        <taxon>Rubrivivax</taxon>
    </lineage>
</organism>
<keyword evidence="2" id="KW-0489">Methyltransferase</keyword>
<dbReference type="GO" id="GO:0032259">
    <property type="term" value="P:methylation"/>
    <property type="evidence" value="ECO:0007669"/>
    <property type="project" value="UniProtKB-KW"/>
</dbReference>
<keyword evidence="2" id="KW-0808">Transferase</keyword>
<dbReference type="PANTHER" id="PTHR43861:SF1">
    <property type="entry name" value="TRANS-ACONITATE 2-METHYLTRANSFERASE"/>
    <property type="match status" value="1"/>
</dbReference>
<reference evidence="2 3" key="1">
    <citation type="submission" date="2019-01" db="EMBL/GenBank/DDBJ databases">
        <authorList>
            <person name="Chen W.-M."/>
        </authorList>
    </citation>
    <scope>NUCLEOTIDE SEQUENCE [LARGE SCALE GENOMIC DNA]</scope>
    <source>
        <strain evidence="2 3">KYPY4</strain>
    </source>
</reference>
<dbReference type="Gene3D" id="1.25.40.10">
    <property type="entry name" value="Tetratricopeptide repeat domain"/>
    <property type="match status" value="2"/>
</dbReference>
<comment type="caution">
    <text evidence="2">The sequence shown here is derived from an EMBL/GenBank/DDBJ whole genome shotgun (WGS) entry which is preliminary data.</text>
</comment>
<dbReference type="InterPro" id="IPR011990">
    <property type="entry name" value="TPR-like_helical_dom_sf"/>
</dbReference>
<dbReference type="Gene3D" id="3.40.50.150">
    <property type="entry name" value="Vaccinia Virus protein VP39"/>
    <property type="match status" value="1"/>
</dbReference>
<sequence>MSAAFDTARAHFQQGVAAFEAGDAAAAEAHLLASLQHLPGRPSTLVNLAAARLALGRPAEALPPLDEALAASAAQPDAWCHRASACSEIGRDTEALDNLARAQALAPLPPAARCLQATLLNRQGRHAKALAVLQALLAEHPALADAELLRGQTLQALGRPDEALAAYRAATAADPALPDAWLHQGVLLAEAGQAEAARAALQRAREAGGDAALLDYLSAPLAGSATPPVAPAVYLRLLFDPYAESFDEHLVQQLHYRGHEAVVAAAKAAAPAGRPTPLRALDLGCGSGLCGPLLRPWVQRLEGVDLSPTMVRLARNRACYDTVHEAELLQHLRAQPAASADVIVAADVFIYLGELGPVFAEVARVLAPGGCFAFSVEQATESETVLPGVAFVLRRSLRYAHTEAGLRATAAAQGLQVRSAEAVVLRQEQQQPVPGCVMVLQPHA</sequence>
<gene>
    <name evidence="2" type="ORF">EOE66_03620</name>
</gene>
<dbReference type="InterPro" id="IPR019734">
    <property type="entry name" value="TPR_rpt"/>
</dbReference>
<dbReference type="SMART" id="SM00028">
    <property type="entry name" value="TPR"/>
    <property type="match status" value="6"/>
</dbReference>
<feature type="domain" description="Methyltransferase type 11" evidence="1">
    <location>
        <begin position="281"/>
        <end position="374"/>
    </location>
</feature>
<dbReference type="SUPFAM" id="SSF48452">
    <property type="entry name" value="TPR-like"/>
    <property type="match status" value="1"/>
</dbReference>
<dbReference type="EMBL" id="SACR01000001">
    <property type="protein sequence ID" value="RVU49656.1"/>
    <property type="molecule type" value="Genomic_DNA"/>
</dbReference>
<dbReference type="CDD" id="cd02440">
    <property type="entry name" value="AdoMet_MTases"/>
    <property type="match status" value="1"/>
</dbReference>
<evidence type="ECO:0000313" key="3">
    <source>
        <dbReference type="Proteomes" id="UP000285575"/>
    </source>
</evidence>
<protein>
    <submittedName>
        <fullName evidence="2">Methyltransferase domain-containing protein</fullName>
    </submittedName>
</protein>
<dbReference type="SUPFAM" id="SSF53335">
    <property type="entry name" value="S-adenosyl-L-methionine-dependent methyltransferases"/>
    <property type="match status" value="1"/>
</dbReference>
<dbReference type="InterPro" id="IPR029063">
    <property type="entry name" value="SAM-dependent_MTases_sf"/>
</dbReference>
<dbReference type="AlphaFoldDB" id="A0A437RSB8"/>
<dbReference type="Pfam" id="PF08241">
    <property type="entry name" value="Methyltransf_11"/>
    <property type="match status" value="1"/>
</dbReference>
<accession>A0A437RSB8</accession>
<dbReference type="Pfam" id="PF13432">
    <property type="entry name" value="TPR_16"/>
    <property type="match status" value="2"/>
</dbReference>
<dbReference type="Proteomes" id="UP000285575">
    <property type="component" value="Unassembled WGS sequence"/>
</dbReference>
<dbReference type="GO" id="GO:0008757">
    <property type="term" value="F:S-adenosylmethionine-dependent methyltransferase activity"/>
    <property type="evidence" value="ECO:0007669"/>
    <property type="project" value="InterPro"/>
</dbReference>